<reference evidence="1 2" key="1">
    <citation type="journal article" date="2007" name="Nat. Biotechnol.">
        <title>Genome sequencing and analysis of the versatile cell factory Aspergillus niger CBS 513.88.</title>
        <authorList>
            <person name="Pel H.J."/>
            <person name="de Winde J.H."/>
            <person name="Archer D.B."/>
            <person name="Dyer P.S."/>
            <person name="Hofmann G."/>
            <person name="Schaap P.J."/>
            <person name="Turner G."/>
            <person name="de Vries R.P."/>
            <person name="Albang R."/>
            <person name="Albermann K."/>
            <person name="Andersen M.R."/>
            <person name="Bendtsen J.D."/>
            <person name="Benen J.A."/>
            <person name="van den Berg M."/>
            <person name="Breestraat S."/>
            <person name="Caddick M.X."/>
            <person name="Contreras R."/>
            <person name="Cornell M."/>
            <person name="Coutinho P.M."/>
            <person name="Danchin E.G."/>
            <person name="Debets A.J."/>
            <person name="Dekker P."/>
            <person name="van Dijck P.W."/>
            <person name="van Dijk A."/>
            <person name="Dijkhuizen L."/>
            <person name="Driessen A.J."/>
            <person name="d'Enfert C."/>
            <person name="Geysens S."/>
            <person name="Goosen C."/>
            <person name="Groot G.S."/>
            <person name="de Groot P.W."/>
            <person name="Guillemette T."/>
            <person name="Henrissat B."/>
            <person name="Herweijer M."/>
            <person name="van den Hombergh J.P."/>
            <person name="van den Hondel C.A."/>
            <person name="van der Heijden R.T."/>
            <person name="van der Kaaij R.M."/>
            <person name="Klis F.M."/>
            <person name="Kools H.J."/>
            <person name="Kubicek C.P."/>
            <person name="van Kuyk P.A."/>
            <person name="Lauber J."/>
            <person name="Lu X."/>
            <person name="van der Maarel M.J."/>
            <person name="Meulenberg R."/>
            <person name="Menke H."/>
            <person name="Mortimer M.A."/>
            <person name="Nielsen J."/>
            <person name="Oliver S.G."/>
            <person name="Olsthoorn M."/>
            <person name="Pal K."/>
            <person name="van Peij N.N."/>
            <person name="Ram A.F."/>
            <person name="Rinas U."/>
            <person name="Roubos J.A."/>
            <person name="Sagt C.M."/>
            <person name="Schmoll M."/>
            <person name="Sun J."/>
            <person name="Ussery D."/>
            <person name="Varga J."/>
            <person name="Vervecken W."/>
            <person name="van de Vondervoort P.J."/>
            <person name="Wedler H."/>
            <person name="Wosten H.A."/>
            <person name="Zeng A.P."/>
            <person name="van Ooyen A.J."/>
            <person name="Visser J."/>
            <person name="Stam H."/>
        </authorList>
    </citation>
    <scope>NUCLEOTIDE SEQUENCE [LARGE SCALE GENOMIC DNA]</scope>
    <source>
        <strain evidence="2">CBS 513.88 / FGSC A1513 / ATCC MYA-4892</strain>
    </source>
</reference>
<dbReference type="AlphaFoldDB" id="A2R9T7"/>
<evidence type="ECO:0000313" key="2">
    <source>
        <dbReference type="Proteomes" id="UP000006706"/>
    </source>
</evidence>
<gene>
    <name evidence="1" type="ORF">An18g00160</name>
</gene>
<dbReference type="HOGENOM" id="CLU_3417223_0_0_1"/>
<sequence length="26" mass="3139">MVNRRLRVRIRISGRAVLRTNIFNKV</sequence>
<name>A2R9T7_ASPNC</name>
<evidence type="ECO:0000313" key="1">
    <source>
        <dbReference type="EMBL" id="CAK43093.1"/>
    </source>
</evidence>
<protein>
    <submittedName>
        <fullName evidence="1">Contig An18c0010, genomic contig</fullName>
    </submittedName>
</protein>
<organism evidence="1 2">
    <name type="scientific">Aspergillus niger (strain ATCC MYA-4892 / CBS 513.88 / FGSC A1513)</name>
    <dbReference type="NCBI Taxonomy" id="425011"/>
    <lineage>
        <taxon>Eukaryota</taxon>
        <taxon>Fungi</taxon>
        <taxon>Dikarya</taxon>
        <taxon>Ascomycota</taxon>
        <taxon>Pezizomycotina</taxon>
        <taxon>Eurotiomycetes</taxon>
        <taxon>Eurotiomycetidae</taxon>
        <taxon>Eurotiales</taxon>
        <taxon>Aspergillaceae</taxon>
        <taxon>Aspergillus</taxon>
        <taxon>Aspergillus subgen. Circumdati</taxon>
    </lineage>
</organism>
<dbReference type="VEuPathDB" id="FungiDB:An18g00160"/>
<keyword evidence="2" id="KW-1185">Reference proteome</keyword>
<dbReference type="Proteomes" id="UP000006706">
    <property type="component" value="Chromosome 8L"/>
</dbReference>
<dbReference type="EMBL" id="AM270394">
    <property type="protein sequence ID" value="CAK43093.1"/>
    <property type="molecule type" value="Genomic_DNA"/>
</dbReference>
<accession>A2R9T7</accession>
<proteinExistence type="predicted"/>